<keyword evidence="3" id="KW-1185">Reference proteome</keyword>
<feature type="region of interest" description="Disordered" evidence="1">
    <location>
        <begin position="116"/>
        <end position="138"/>
    </location>
</feature>
<organism evidence="2 3">
    <name type="scientific">Pleurodeles waltl</name>
    <name type="common">Iberian ribbed newt</name>
    <dbReference type="NCBI Taxonomy" id="8319"/>
    <lineage>
        <taxon>Eukaryota</taxon>
        <taxon>Metazoa</taxon>
        <taxon>Chordata</taxon>
        <taxon>Craniata</taxon>
        <taxon>Vertebrata</taxon>
        <taxon>Euteleostomi</taxon>
        <taxon>Amphibia</taxon>
        <taxon>Batrachia</taxon>
        <taxon>Caudata</taxon>
        <taxon>Salamandroidea</taxon>
        <taxon>Salamandridae</taxon>
        <taxon>Pleurodelinae</taxon>
        <taxon>Pleurodeles</taxon>
    </lineage>
</organism>
<evidence type="ECO:0000313" key="2">
    <source>
        <dbReference type="EMBL" id="KAJ1091345.1"/>
    </source>
</evidence>
<protein>
    <submittedName>
        <fullName evidence="2">Uncharacterized protein</fullName>
    </submittedName>
</protein>
<proteinExistence type="predicted"/>
<evidence type="ECO:0000256" key="1">
    <source>
        <dbReference type="SAM" id="MobiDB-lite"/>
    </source>
</evidence>
<sequence length="138" mass="15302">MARPARSRNRSGVEASTGRLQPRKPQRVPRVQASSTGLRAPPAPPPRRCLSRLRRGALPARARHPGEKQRRYMRTGEQPSERDPAAHPTSSARSPTGLHTLLKPTGAMRSLACLSEGRNCSGVRHAEKRKRHNKGRWA</sequence>
<reference evidence="2" key="1">
    <citation type="journal article" date="2022" name="bioRxiv">
        <title>Sequencing and chromosome-scale assembly of the giantPleurodeles waltlgenome.</title>
        <authorList>
            <person name="Brown T."/>
            <person name="Elewa A."/>
            <person name="Iarovenko S."/>
            <person name="Subramanian E."/>
            <person name="Araus A.J."/>
            <person name="Petzold A."/>
            <person name="Susuki M."/>
            <person name="Suzuki K.-i.T."/>
            <person name="Hayashi T."/>
            <person name="Toyoda A."/>
            <person name="Oliveira C."/>
            <person name="Osipova E."/>
            <person name="Leigh N.D."/>
            <person name="Simon A."/>
            <person name="Yun M.H."/>
        </authorList>
    </citation>
    <scope>NUCLEOTIDE SEQUENCE</scope>
    <source>
        <strain evidence="2">20211129_DDA</strain>
        <tissue evidence="2">Liver</tissue>
    </source>
</reference>
<evidence type="ECO:0000313" key="3">
    <source>
        <dbReference type="Proteomes" id="UP001066276"/>
    </source>
</evidence>
<dbReference type="AlphaFoldDB" id="A0AAV7LLG3"/>
<accession>A0AAV7LLG3</accession>
<feature type="compositionally biased region" description="Basic residues" evidence="1">
    <location>
        <begin position="126"/>
        <end position="138"/>
    </location>
</feature>
<comment type="caution">
    <text evidence="2">The sequence shown here is derived from an EMBL/GenBank/DDBJ whole genome shotgun (WGS) entry which is preliminary data.</text>
</comment>
<dbReference type="EMBL" id="JANPWB010000015">
    <property type="protein sequence ID" value="KAJ1091345.1"/>
    <property type="molecule type" value="Genomic_DNA"/>
</dbReference>
<dbReference type="Proteomes" id="UP001066276">
    <property type="component" value="Chromosome 11"/>
</dbReference>
<name>A0AAV7LLG3_PLEWA</name>
<feature type="region of interest" description="Disordered" evidence="1">
    <location>
        <begin position="1"/>
        <end position="104"/>
    </location>
</feature>
<gene>
    <name evidence="2" type="ORF">NDU88_004472</name>
</gene>